<feature type="compositionally biased region" description="Basic and acidic residues" evidence="1">
    <location>
        <begin position="83"/>
        <end position="98"/>
    </location>
</feature>
<accession>A0AAP5EBZ8</accession>
<evidence type="ECO:0000256" key="1">
    <source>
        <dbReference type="SAM" id="MobiDB-lite"/>
    </source>
</evidence>
<reference evidence="2" key="1">
    <citation type="submission" date="2023-07" db="EMBL/GenBank/DDBJ databases">
        <title>Functional and genomic diversity of the sorghum phyllosphere microbiome.</title>
        <authorList>
            <person name="Shade A."/>
        </authorList>
    </citation>
    <scope>NUCLEOTIDE SEQUENCE</scope>
    <source>
        <strain evidence="2">SORGH_AS_0457</strain>
    </source>
</reference>
<proteinExistence type="predicted"/>
<feature type="region of interest" description="Disordered" evidence="1">
    <location>
        <begin position="77"/>
        <end position="98"/>
    </location>
</feature>
<gene>
    <name evidence="2" type="ORF">QE424_003564</name>
</gene>
<dbReference type="EMBL" id="JAUTAS010000001">
    <property type="protein sequence ID" value="MDQ1110405.1"/>
    <property type="molecule type" value="Genomic_DNA"/>
</dbReference>
<dbReference type="Gene3D" id="6.20.450.20">
    <property type="match status" value="1"/>
</dbReference>
<evidence type="ECO:0000313" key="3">
    <source>
        <dbReference type="Proteomes" id="UP001226084"/>
    </source>
</evidence>
<protein>
    <submittedName>
        <fullName evidence="2">Uncharacterized protein</fullName>
    </submittedName>
</protein>
<dbReference type="Proteomes" id="UP001226084">
    <property type="component" value="Unassembled WGS sequence"/>
</dbReference>
<dbReference type="AlphaFoldDB" id="A0AAP5EBZ8"/>
<comment type="caution">
    <text evidence="2">The sequence shown here is derived from an EMBL/GenBank/DDBJ whole genome shotgun (WGS) entry which is preliminary data.</text>
</comment>
<dbReference type="KEGG" id="srh:BAY15_0215"/>
<evidence type="ECO:0000313" key="2">
    <source>
        <dbReference type="EMBL" id="MDQ1110405.1"/>
    </source>
</evidence>
<organism evidence="2 3">
    <name type="scientific">Stenotrophomonas rhizophila</name>
    <dbReference type="NCBI Taxonomy" id="216778"/>
    <lineage>
        <taxon>Bacteria</taxon>
        <taxon>Pseudomonadati</taxon>
        <taxon>Pseudomonadota</taxon>
        <taxon>Gammaproteobacteria</taxon>
        <taxon>Lysobacterales</taxon>
        <taxon>Lysobacteraceae</taxon>
        <taxon>Stenotrophomonas</taxon>
    </lineage>
</organism>
<sequence length="155" mass="17011">MMQTVQLATARELAAAGSVHDTLLVGQAGGYAVTFKLGIGERALATKAGATRLFAGLDAAVRVLRRELGINRYHVDASGYSEPEERRRRPDRTAALKQSHEDAAYAEFLREGAAKALADTRPPLSSADAKAHMDDIKARHLAQLDEMMRRKDRKR</sequence>
<dbReference type="RefSeq" id="WP_068848187.1">
    <property type="nucleotide sequence ID" value="NZ_CP016294.1"/>
</dbReference>
<name>A0AAP5EBZ8_9GAMM</name>